<feature type="domain" description="Signal transduction histidine kinase dimerisation/phosphoacceptor" evidence="8">
    <location>
        <begin position="214"/>
        <end position="275"/>
    </location>
</feature>
<dbReference type="CDD" id="cd00082">
    <property type="entry name" value="HisKA"/>
    <property type="match status" value="1"/>
</dbReference>
<keyword evidence="3" id="KW-0808">Transferase</keyword>
<dbReference type="PANTHER" id="PTHR43711">
    <property type="entry name" value="TWO-COMPONENT HISTIDINE KINASE"/>
    <property type="match status" value="1"/>
</dbReference>
<gene>
    <name evidence="9" type="ORF">SAMN05444271_14222</name>
</gene>
<keyword evidence="6" id="KW-0175">Coiled coil</keyword>
<dbReference type="GO" id="GO:0000155">
    <property type="term" value="F:phosphorelay sensor kinase activity"/>
    <property type="evidence" value="ECO:0007669"/>
    <property type="project" value="InterPro"/>
</dbReference>
<proteinExistence type="predicted"/>
<comment type="catalytic activity">
    <reaction evidence="1">
        <text>ATP + protein L-histidine = ADP + protein N-phospho-L-histidine.</text>
        <dbReference type="EC" id="2.7.13.3"/>
    </reaction>
</comment>
<dbReference type="EC" id="2.7.13.3" evidence="2"/>
<dbReference type="SMART" id="SM00388">
    <property type="entry name" value="HisKA"/>
    <property type="match status" value="1"/>
</dbReference>
<dbReference type="Pfam" id="PF00512">
    <property type="entry name" value="HisKA"/>
    <property type="match status" value="1"/>
</dbReference>
<keyword evidence="7" id="KW-1133">Transmembrane helix</keyword>
<accession>A0A1H6XLW1</accession>
<feature type="transmembrane region" description="Helical" evidence="7">
    <location>
        <begin position="92"/>
        <end position="111"/>
    </location>
</feature>
<feature type="coiled-coil region" evidence="6">
    <location>
        <begin position="184"/>
        <end position="218"/>
    </location>
</feature>
<dbReference type="InterPro" id="IPR050736">
    <property type="entry name" value="Sensor_HK_Regulatory"/>
</dbReference>
<dbReference type="SUPFAM" id="SSF47384">
    <property type="entry name" value="Homodimeric domain of signal transducing histidine kinase"/>
    <property type="match status" value="1"/>
</dbReference>
<feature type="transmembrane region" description="Helical" evidence="7">
    <location>
        <begin position="63"/>
        <end position="80"/>
    </location>
</feature>
<dbReference type="InterPro" id="IPR003661">
    <property type="entry name" value="HisK_dim/P_dom"/>
</dbReference>
<organism evidence="9 10">
    <name type="scientific">Halohasta litchfieldiae</name>
    <dbReference type="NCBI Taxonomy" id="1073996"/>
    <lineage>
        <taxon>Archaea</taxon>
        <taxon>Methanobacteriati</taxon>
        <taxon>Methanobacteriota</taxon>
        <taxon>Stenosarchaea group</taxon>
        <taxon>Halobacteria</taxon>
        <taxon>Halobacteriales</taxon>
        <taxon>Haloferacaceae</taxon>
        <taxon>Halohasta</taxon>
    </lineage>
</organism>
<dbReference type="Proteomes" id="UP000198888">
    <property type="component" value="Unassembled WGS sequence"/>
</dbReference>
<evidence type="ECO:0000259" key="8">
    <source>
        <dbReference type="SMART" id="SM00388"/>
    </source>
</evidence>
<evidence type="ECO:0000256" key="7">
    <source>
        <dbReference type="SAM" id="Phobius"/>
    </source>
</evidence>
<keyword evidence="10" id="KW-1185">Reference proteome</keyword>
<evidence type="ECO:0000313" key="10">
    <source>
        <dbReference type="Proteomes" id="UP000198888"/>
    </source>
</evidence>
<evidence type="ECO:0000256" key="6">
    <source>
        <dbReference type="SAM" id="Coils"/>
    </source>
</evidence>
<evidence type="ECO:0000256" key="3">
    <source>
        <dbReference type="ARBA" id="ARBA00022679"/>
    </source>
</evidence>
<dbReference type="Gene3D" id="1.10.287.130">
    <property type="match status" value="1"/>
</dbReference>
<keyword evidence="7" id="KW-0812">Transmembrane</keyword>
<dbReference type="STRING" id="1073996.SAMN05444271_14222"/>
<evidence type="ECO:0000313" key="9">
    <source>
        <dbReference type="EMBL" id="SEJ30063.1"/>
    </source>
</evidence>
<reference evidence="9 10" key="1">
    <citation type="submission" date="2016-10" db="EMBL/GenBank/DDBJ databases">
        <authorList>
            <person name="de Groot N.N."/>
        </authorList>
    </citation>
    <scope>NUCLEOTIDE SEQUENCE [LARGE SCALE GENOMIC DNA]</scope>
    <source>
        <strain evidence="9 10">DSM 22187</strain>
    </source>
</reference>
<keyword evidence="4 9" id="KW-0418">Kinase</keyword>
<evidence type="ECO:0000256" key="5">
    <source>
        <dbReference type="ARBA" id="ARBA00023012"/>
    </source>
</evidence>
<protein>
    <recommendedName>
        <fullName evidence="2">histidine kinase</fullName>
        <ecNumber evidence="2">2.7.13.3</ecNumber>
    </recommendedName>
</protein>
<dbReference type="EMBL" id="FNYR01000042">
    <property type="protein sequence ID" value="SEJ30063.1"/>
    <property type="molecule type" value="Genomic_DNA"/>
</dbReference>
<name>A0A1H6XLW1_9EURY</name>
<evidence type="ECO:0000256" key="2">
    <source>
        <dbReference type="ARBA" id="ARBA00012438"/>
    </source>
</evidence>
<feature type="transmembrane region" description="Helical" evidence="7">
    <location>
        <begin position="123"/>
        <end position="142"/>
    </location>
</feature>
<keyword evidence="7" id="KW-0472">Membrane</keyword>
<keyword evidence="5" id="KW-0902">Two-component regulatory system</keyword>
<dbReference type="AlphaFoldDB" id="A0A1H6XLW1"/>
<dbReference type="InterPro" id="IPR036097">
    <property type="entry name" value="HisK_dim/P_sf"/>
</dbReference>
<sequence length="316" mass="35020">MRFNCCTPAVSSTIRYVGYSETVPTGIGYRVVVTSRRFFTTRRTTSLLYHDLVSQIMSRFPRLIVALGGLFVLFAVARVYDTATSLTLGPDVVFDTVLLVFTGLVFLYVGLKLPASDIEPQHYPHIVAWFLGGIGVMFGFLVLRELHPAVDADWTIGTQAIAFTIGSVGGLLIGIQRTRAITRTQQLQERNRELDARNRELDDRKRELDHQNRRLENVIGIISHDLRSPLSATSGWIMLAETEHSSQYLPKATGALDRMGEIIENTLALAHHGEAVVETEPFSLADIATECWAIAGSSTAELTVVDDALLWGDRLC</sequence>
<evidence type="ECO:0000256" key="4">
    <source>
        <dbReference type="ARBA" id="ARBA00022777"/>
    </source>
</evidence>
<dbReference type="PANTHER" id="PTHR43711:SF1">
    <property type="entry name" value="HISTIDINE KINASE 1"/>
    <property type="match status" value="1"/>
</dbReference>
<feature type="transmembrane region" description="Helical" evidence="7">
    <location>
        <begin position="154"/>
        <end position="175"/>
    </location>
</feature>
<evidence type="ECO:0000256" key="1">
    <source>
        <dbReference type="ARBA" id="ARBA00000085"/>
    </source>
</evidence>